<name>A0A378TJ05_9MYCO</name>
<dbReference type="EMBL" id="UGQT01000001">
    <property type="protein sequence ID" value="STZ60620.1"/>
    <property type="molecule type" value="Genomic_DNA"/>
</dbReference>
<dbReference type="GO" id="GO:0005886">
    <property type="term" value="C:plasma membrane"/>
    <property type="evidence" value="ECO:0007669"/>
    <property type="project" value="InterPro"/>
</dbReference>
<gene>
    <name evidence="2" type="ORF">NCTC10821_04162</name>
</gene>
<sequence length="29" mass="3076">MNLANSVGVVLAVAIALFLIATLLFPEKF</sequence>
<dbReference type="Pfam" id="PF09604">
    <property type="entry name" value="Potass_KdpF"/>
    <property type="match status" value="1"/>
</dbReference>
<keyword evidence="1" id="KW-1133">Transmembrane helix</keyword>
<keyword evidence="3" id="KW-1185">Reference proteome</keyword>
<dbReference type="InterPro" id="IPR011726">
    <property type="entry name" value="KdpF"/>
</dbReference>
<dbReference type="AlphaFoldDB" id="A0A378TJ05"/>
<feature type="transmembrane region" description="Helical" evidence="1">
    <location>
        <begin position="6"/>
        <end position="25"/>
    </location>
</feature>
<evidence type="ECO:0000313" key="3">
    <source>
        <dbReference type="Proteomes" id="UP000254978"/>
    </source>
</evidence>
<accession>A0A378TJ05</accession>
<keyword evidence="1" id="KW-0812">Transmembrane</keyword>
<dbReference type="Proteomes" id="UP000254978">
    <property type="component" value="Unassembled WGS sequence"/>
</dbReference>
<keyword evidence="1" id="KW-0472">Membrane</keyword>
<organism evidence="2 3">
    <name type="scientific">Mycolicibacterium tokaiense</name>
    <dbReference type="NCBI Taxonomy" id="39695"/>
    <lineage>
        <taxon>Bacteria</taxon>
        <taxon>Bacillati</taxon>
        <taxon>Actinomycetota</taxon>
        <taxon>Actinomycetes</taxon>
        <taxon>Mycobacteriales</taxon>
        <taxon>Mycobacteriaceae</taxon>
        <taxon>Mycolicibacterium</taxon>
    </lineage>
</organism>
<protein>
    <submittedName>
        <fullName evidence="2">Uncharacterized protein</fullName>
    </submittedName>
</protein>
<evidence type="ECO:0000313" key="2">
    <source>
        <dbReference type="EMBL" id="STZ60620.1"/>
    </source>
</evidence>
<dbReference type="GO" id="GO:0008556">
    <property type="term" value="F:P-type potassium transmembrane transporter activity"/>
    <property type="evidence" value="ECO:0007669"/>
    <property type="project" value="InterPro"/>
</dbReference>
<reference evidence="2 3" key="1">
    <citation type="submission" date="2018-06" db="EMBL/GenBank/DDBJ databases">
        <authorList>
            <consortium name="Pathogen Informatics"/>
            <person name="Doyle S."/>
        </authorList>
    </citation>
    <scope>NUCLEOTIDE SEQUENCE [LARGE SCALE GENOMIC DNA]</scope>
    <source>
        <strain evidence="2 3">NCTC10821</strain>
    </source>
</reference>
<proteinExistence type="predicted"/>
<dbReference type="RefSeq" id="WP_115279727.1">
    <property type="nucleotide sequence ID" value="NZ_AP022600.1"/>
</dbReference>
<evidence type="ECO:0000256" key="1">
    <source>
        <dbReference type="SAM" id="Phobius"/>
    </source>
</evidence>